<dbReference type="Proteomes" id="UP000774935">
    <property type="component" value="Unassembled WGS sequence"/>
</dbReference>
<feature type="domain" description="GSCFA" evidence="1">
    <location>
        <begin position="22"/>
        <end position="256"/>
    </location>
</feature>
<evidence type="ECO:0000313" key="2">
    <source>
        <dbReference type="EMBL" id="MBW3363787.1"/>
    </source>
</evidence>
<name>A0ABS6X718_9BACT</name>
<keyword evidence="3" id="KW-1185">Reference proteome</keyword>
<dbReference type="SUPFAM" id="SSF52266">
    <property type="entry name" value="SGNH hydrolase"/>
    <property type="match status" value="1"/>
</dbReference>
<proteinExistence type="predicted"/>
<dbReference type="RefSeq" id="WP_199108376.1">
    <property type="nucleotide sequence ID" value="NZ_JAHWXQ010000001.1"/>
</dbReference>
<comment type="caution">
    <text evidence="2">The sequence shown here is derived from an EMBL/GenBank/DDBJ whole genome shotgun (WGS) entry which is preliminary data.</text>
</comment>
<accession>A0ABS6X718</accession>
<gene>
    <name evidence="2" type="ORF">KYK27_01945</name>
</gene>
<dbReference type="EMBL" id="JAHWXQ010000001">
    <property type="protein sequence ID" value="MBW3363787.1"/>
    <property type="molecule type" value="Genomic_DNA"/>
</dbReference>
<dbReference type="InterPro" id="IPR014982">
    <property type="entry name" value="GSCFA"/>
</dbReference>
<organism evidence="2 3">
    <name type="scientific">Pontibacter populi</name>
    <dbReference type="NCBI Taxonomy" id="890055"/>
    <lineage>
        <taxon>Bacteria</taxon>
        <taxon>Pseudomonadati</taxon>
        <taxon>Bacteroidota</taxon>
        <taxon>Cytophagia</taxon>
        <taxon>Cytophagales</taxon>
        <taxon>Hymenobacteraceae</taxon>
        <taxon>Pontibacter</taxon>
    </lineage>
</organism>
<evidence type="ECO:0000259" key="1">
    <source>
        <dbReference type="Pfam" id="PF08885"/>
    </source>
</evidence>
<reference evidence="2 3" key="1">
    <citation type="submission" date="2021-07" db="EMBL/GenBank/DDBJ databases">
        <authorList>
            <person name="Kim M.K."/>
        </authorList>
    </citation>
    <scope>NUCLEOTIDE SEQUENCE [LARGE SCALE GENOMIC DNA]</scope>
    <source>
        <strain evidence="2 3">HLY7-15</strain>
    </source>
</reference>
<sequence length="326" mass="37128">MFRTEITLPASGLNLSLHDKAVTIGSCFAEVIGTKLKDFKADVLVNPFGTIFNPVSVCRLLQAVAGEPLNLEQSLIQRDGIWYSYDLHSSLSSPNKDQLLHLITQRITQTREHLKNARLLIITFGTAVSYKLTDTGTIVANCHKLPAKQFSRTLLTIEEINYSLETCYQALKKFNPELQTIVTVSPVRHLKETLPTNSVSKSILRVATHIITERYKDVLYFPAYEIMLDDLRDYRFYGPDMLHPTPVAEDYIWQKFASAYLDPLFQEFIPAWEKIRSAMAHRPFHPNTEAHQAFITKTIAQLQQLAANYNIATGSEELELRRQLTT</sequence>
<evidence type="ECO:0000313" key="3">
    <source>
        <dbReference type="Proteomes" id="UP000774935"/>
    </source>
</evidence>
<protein>
    <submittedName>
        <fullName evidence="2">GSCFA domain-containing protein</fullName>
    </submittedName>
</protein>
<dbReference type="Pfam" id="PF08885">
    <property type="entry name" value="GSCFA"/>
    <property type="match status" value="1"/>
</dbReference>